<dbReference type="PANTHER" id="PTHR43591">
    <property type="entry name" value="METHYLTRANSFERASE"/>
    <property type="match status" value="1"/>
</dbReference>
<reference evidence="4" key="1">
    <citation type="journal article" date="2014" name="Genome Announc.">
        <title>Draft genome sequence of Colletotrichum sublineola, a destructive pathogen of cultivated sorghum.</title>
        <authorList>
            <person name="Baroncelli R."/>
            <person name="Sanz-Martin J.M."/>
            <person name="Rech G.E."/>
            <person name="Sukno S.A."/>
            <person name="Thon M.R."/>
        </authorList>
    </citation>
    <scope>NUCLEOTIDE SEQUENCE [LARGE SCALE GENOMIC DNA]</scope>
    <source>
        <strain evidence="4">TX430BB</strain>
    </source>
</reference>
<dbReference type="STRING" id="1173701.A0A066XAW9"/>
<keyword evidence="4" id="KW-1185">Reference proteome</keyword>
<evidence type="ECO:0000256" key="2">
    <source>
        <dbReference type="SAM" id="MobiDB-lite"/>
    </source>
</evidence>
<evidence type="ECO:0000256" key="1">
    <source>
        <dbReference type="ARBA" id="ARBA00038158"/>
    </source>
</evidence>
<dbReference type="InterPro" id="IPR029063">
    <property type="entry name" value="SAM-dependent_MTases_sf"/>
</dbReference>
<dbReference type="CDD" id="cd02440">
    <property type="entry name" value="AdoMet_MTases"/>
    <property type="match status" value="1"/>
</dbReference>
<comment type="caution">
    <text evidence="3">The sequence shown here is derived from an EMBL/GenBank/DDBJ whole genome shotgun (WGS) entry which is preliminary data.</text>
</comment>
<protein>
    <submittedName>
        <fullName evidence="3">Putative methyltransferase domain-containing protein</fullName>
    </submittedName>
</protein>
<evidence type="ECO:0000313" key="3">
    <source>
        <dbReference type="EMBL" id="KDN62906.1"/>
    </source>
</evidence>
<keyword evidence="3" id="KW-0489">Methyltransferase</keyword>
<dbReference type="HOGENOM" id="CLU_010595_1_2_1"/>
<keyword evidence="3" id="KW-0808">Transferase</keyword>
<proteinExistence type="inferred from homology"/>
<feature type="compositionally biased region" description="Low complexity" evidence="2">
    <location>
        <begin position="7"/>
        <end position="18"/>
    </location>
</feature>
<dbReference type="Proteomes" id="UP000027238">
    <property type="component" value="Unassembled WGS sequence"/>
</dbReference>
<organism evidence="3 4">
    <name type="scientific">Colletotrichum sublineola</name>
    <name type="common">Sorghum anthracnose fungus</name>
    <dbReference type="NCBI Taxonomy" id="1173701"/>
    <lineage>
        <taxon>Eukaryota</taxon>
        <taxon>Fungi</taxon>
        <taxon>Dikarya</taxon>
        <taxon>Ascomycota</taxon>
        <taxon>Pezizomycotina</taxon>
        <taxon>Sordariomycetes</taxon>
        <taxon>Hypocreomycetidae</taxon>
        <taxon>Glomerellales</taxon>
        <taxon>Glomerellaceae</taxon>
        <taxon>Colletotrichum</taxon>
        <taxon>Colletotrichum graminicola species complex</taxon>
    </lineage>
</organism>
<dbReference type="OrthoDB" id="2013972at2759"/>
<name>A0A066XAW9_COLSU</name>
<gene>
    <name evidence="3" type="ORF">CSUB01_10596</name>
</gene>
<feature type="region of interest" description="Disordered" evidence="2">
    <location>
        <begin position="1"/>
        <end position="24"/>
    </location>
</feature>
<dbReference type="eggNOG" id="ENOG502QSKG">
    <property type="taxonomic scope" value="Eukaryota"/>
</dbReference>
<dbReference type="OMA" id="EMNEMDY"/>
<sequence length="358" mass="40249">MAENPVSSSQTGSAGTSQHPATVDNNDILAAEDVPDDGASLNYESIVSSTTSVTSSVLDYRIENGRTYHKFKDGKYAMPNDDRENDRLDLQHNLFIRTFDDRLGTAPPTNKGYKAGRVLDVGTGSGIWAIDFGDEHPEAEVIGVDLSAVQPDFVPPNVCFQIDDVEEDWNFSRPFDYIHSRMMTGSIRDWKRYVKQCYDNLSPGGYLELNEVDAIPTSDDGTLTENCNLMKSFNLWADGLAALGSPFEKFSRMEGVLKDTGFEDVHIQRFKWPTNSWPRDAKHRELGIWNYENLAPNIEGMFLASYTRGLGWTKEEVAVMVMEARRDFANRNIHAYFNIWSIYGRKPVKVKEAQAASG</sequence>
<comment type="similarity">
    <text evidence="1">Belongs to the methyltransferase superfamily. LaeA methyltransferase family.</text>
</comment>
<dbReference type="PANTHER" id="PTHR43591:SF31">
    <property type="entry name" value="LAEA-LIKE, PUTATIVE (AFU_ORTHOLOGUE AFUA_8G01930)-RELATED"/>
    <property type="match status" value="1"/>
</dbReference>
<dbReference type="EMBL" id="JMSE01001287">
    <property type="protein sequence ID" value="KDN62906.1"/>
    <property type="molecule type" value="Genomic_DNA"/>
</dbReference>
<dbReference type="GO" id="GO:0008168">
    <property type="term" value="F:methyltransferase activity"/>
    <property type="evidence" value="ECO:0007669"/>
    <property type="project" value="UniProtKB-KW"/>
</dbReference>
<dbReference type="Pfam" id="PF13489">
    <property type="entry name" value="Methyltransf_23"/>
    <property type="match status" value="1"/>
</dbReference>
<dbReference type="AlphaFoldDB" id="A0A066XAW9"/>
<evidence type="ECO:0000313" key="4">
    <source>
        <dbReference type="Proteomes" id="UP000027238"/>
    </source>
</evidence>
<dbReference type="SUPFAM" id="SSF53335">
    <property type="entry name" value="S-adenosyl-L-methionine-dependent methyltransferases"/>
    <property type="match status" value="1"/>
</dbReference>
<accession>A0A066XAW9</accession>
<dbReference type="GO" id="GO:0032259">
    <property type="term" value="P:methylation"/>
    <property type="evidence" value="ECO:0007669"/>
    <property type="project" value="UniProtKB-KW"/>
</dbReference>
<dbReference type="Gene3D" id="3.40.50.150">
    <property type="entry name" value="Vaccinia Virus protein VP39"/>
    <property type="match status" value="1"/>
</dbReference>